<accession>Q82P10</accession>
<name>Q82P10_STRAW</name>
<reference evidence="1 2" key="1">
    <citation type="journal article" date="2001" name="Proc. Natl. Acad. Sci. U.S.A.">
        <title>Genome sequence of an industrial microorganism Streptomyces avermitilis: deducing the ability of producing secondary metabolites.</title>
        <authorList>
            <person name="Omura S."/>
            <person name="Ikeda H."/>
            <person name="Ishikawa J."/>
            <person name="Hanamoto A."/>
            <person name="Takahashi C."/>
            <person name="Shinose M."/>
            <person name="Takahashi Y."/>
            <person name="Horikawa H."/>
            <person name="Nakazawa H."/>
            <person name="Osonoe T."/>
            <person name="Kikuchi H."/>
            <person name="Shiba T."/>
            <person name="Sakaki Y."/>
            <person name="Hattori M."/>
        </authorList>
    </citation>
    <scope>NUCLEOTIDE SEQUENCE [LARGE SCALE GENOMIC DNA]</scope>
    <source>
        <strain evidence="2">ATCC 31267 / DSM 46492 / JCM 5070 / NBRC 14893 / NCIMB 12804 / NRRL 8165 / MA-4680</strain>
    </source>
</reference>
<gene>
    <name evidence="1" type="ORF">SAVERM_1123</name>
</gene>
<dbReference type="HOGENOM" id="CLU_1420699_0_0_11"/>
<evidence type="ECO:0000313" key="1">
    <source>
        <dbReference type="EMBL" id="BAC68833.1"/>
    </source>
</evidence>
<evidence type="ECO:0000313" key="2">
    <source>
        <dbReference type="Proteomes" id="UP000000428"/>
    </source>
</evidence>
<reference evidence="1 2" key="3">
    <citation type="journal article" date="2014" name="J. Ind. Microbiol. Biotechnol.">
        <title>Genome mining of the Streptomyces avermitilis genome and development of genome-minimized hosts for heterologous expression of biosynthetic gene clusters.</title>
        <authorList>
            <person name="Ikeda H."/>
            <person name="Shin-ya K."/>
            <person name="Omura S."/>
        </authorList>
    </citation>
    <scope>NUCLEOTIDE SEQUENCE [LARGE SCALE GENOMIC DNA]</scope>
    <source>
        <strain evidence="2">ATCC 31267 / DSM 46492 / JCM 5070 / NBRC 14893 / NCIMB 12804 / NRRL 8165 / MA-4680</strain>
    </source>
</reference>
<dbReference type="Proteomes" id="UP000000428">
    <property type="component" value="Chromosome"/>
</dbReference>
<proteinExistence type="predicted"/>
<sequence>MRGLCGSIAYRPRTGAGKEPDVLDLVLYGPQGPQPLGGSAPVRAKVRNSGERAVWIAGVLDGSEDGIRFPHYLPAVTLADGGRTVARPGPAEDPLVGPLRVGHLLRLAPGESFDPTAGAGCLPLTTFAAFAPQAPGRYRYTLTLSTEAGRPEEWLGGFGLPSGAEREELLDLIARVPRITVSAAPLILEFR</sequence>
<organism evidence="1 2">
    <name type="scientific">Streptomyces avermitilis (strain ATCC 31267 / DSM 46492 / JCM 5070 / NBRC 14893 / NCIMB 12804 / NRRL 8165 / MA-4680)</name>
    <dbReference type="NCBI Taxonomy" id="227882"/>
    <lineage>
        <taxon>Bacteria</taxon>
        <taxon>Bacillati</taxon>
        <taxon>Actinomycetota</taxon>
        <taxon>Actinomycetes</taxon>
        <taxon>Kitasatosporales</taxon>
        <taxon>Streptomycetaceae</taxon>
        <taxon>Streptomyces</taxon>
    </lineage>
</organism>
<protein>
    <submittedName>
        <fullName evidence="1">Uncharacterized protein</fullName>
    </submittedName>
</protein>
<dbReference type="AlphaFoldDB" id="Q82P10"/>
<dbReference type="eggNOG" id="ENOG50344ES">
    <property type="taxonomic scope" value="Bacteria"/>
</dbReference>
<dbReference type="KEGG" id="sma:SAVERM_1123"/>
<dbReference type="EMBL" id="BA000030">
    <property type="protein sequence ID" value="BAC68833.1"/>
    <property type="molecule type" value="Genomic_DNA"/>
</dbReference>
<reference evidence="1 2" key="2">
    <citation type="journal article" date="2003" name="Nat. Biotechnol.">
        <title>Complete genome sequence and comparative analysis of the industrial microorganism Streptomyces avermitilis.</title>
        <authorList>
            <person name="Ikeda H."/>
            <person name="Ishikawa J."/>
            <person name="Hanamoto A."/>
            <person name="Shinose M."/>
            <person name="Kikuchi H."/>
            <person name="Shiba T."/>
            <person name="Sakaki Y."/>
            <person name="Hattori M."/>
            <person name="Omura S."/>
        </authorList>
    </citation>
    <scope>NUCLEOTIDE SEQUENCE [LARGE SCALE GENOMIC DNA]</scope>
    <source>
        <strain evidence="2">ATCC 31267 / DSM 46492 / JCM 5070 / NBRC 14893 / NCIMB 12804 / NRRL 8165 / MA-4680</strain>
    </source>
</reference>
<keyword evidence="2" id="KW-1185">Reference proteome</keyword>